<dbReference type="PANTHER" id="PTHR22872">
    <property type="entry name" value="BTK-BINDING PROTEIN-RELATED"/>
    <property type="match status" value="1"/>
</dbReference>
<reference evidence="7 8" key="1">
    <citation type="submission" date="2023-07" db="EMBL/GenBank/DDBJ databases">
        <title>Comparative genomics of wheat-associated soil bacteria to identify genetic determinants of phenazine resistance.</title>
        <authorList>
            <person name="Mouncey N."/>
        </authorList>
    </citation>
    <scope>NUCLEOTIDE SEQUENCE [LARGE SCALE GENOMIC DNA]</scope>
    <source>
        <strain evidence="7 8">W4I9-1</strain>
    </source>
</reference>
<proteinExistence type="predicted"/>
<keyword evidence="4" id="KW-0732">Signal</keyword>
<evidence type="ECO:0000256" key="1">
    <source>
        <dbReference type="ARBA" id="ARBA00022737"/>
    </source>
</evidence>
<feature type="compositionally biased region" description="Gly residues" evidence="2">
    <location>
        <begin position="575"/>
        <end position="589"/>
    </location>
</feature>
<keyword evidence="8" id="KW-1185">Reference proteome</keyword>
<evidence type="ECO:0000256" key="3">
    <source>
        <dbReference type="SAM" id="Phobius"/>
    </source>
</evidence>
<dbReference type="PROSITE" id="PS50012">
    <property type="entry name" value="RCC1_3"/>
    <property type="match status" value="7"/>
</dbReference>
<dbReference type="InterPro" id="IPR013098">
    <property type="entry name" value="Ig_I-set"/>
</dbReference>
<dbReference type="PROSITE" id="PS00626">
    <property type="entry name" value="RCC1_2"/>
    <property type="match status" value="2"/>
</dbReference>
<organism evidence="7 8">
    <name type="scientific">Microbacterium natoriense</name>
    <dbReference type="NCBI Taxonomy" id="284570"/>
    <lineage>
        <taxon>Bacteria</taxon>
        <taxon>Bacillati</taxon>
        <taxon>Actinomycetota</taxon>
        <taxon>Actinomycetes</taxon>
        <taxon>Micrococcales</taxon>
        <taxon>Microbacteriaceae</taxon>
        <taxon>Microbacterium</taxon>
    </lineage>
</organism>
<feature type="transmembrane region" description="Helical" evidence="3">
    <location>
        <begin position="602"/>
        <end position="621"/>
    </location>
</feature>
<dbReference type="PRINTS" id="PR00633">
    <property type="entry name" value="RCCNDNSATION"/>
</dbReference>
<dbReference type="AlphaFoldDB" id="A0AAW8EWQ9"/>
<name>A0AAW8EWQ9_9MICO</name>
<dbReference type="Pfam" id="PF25390">
    <property type="entry name" value="WD40_RLD"/>
    <property type="match status" value="1"/>
</dbReference>
<dbReference type="Pfam" id="PF00415">
    <property type="entry name" value="RCC1"/>
    <property type="match status" value="2"/>
</dbReference>
<dbReference type="InterPro" id="IPR009091">
    <property type="entry name" value="RCC1/BLIP-II"/>
</dbReference>
<dbReference type="Proteomes" id="UP001244427">
    <property type="component" value="Unassembled WGS sequence"/>
</dbReference>
<dbReference type="SUPFAM" id="SSF48726">
    <property type="entry name" value="Immunoglobulin"/>
    <property type="match status" value="1"/>
</dbReference>
<feature type="domain" description="RCC1-like" evidence="6">
    <location>
        <begin position="47"/>
        <end position="315"/>
    </location>
</feature>
<dbReference type="Gene3D" id="2.130.10.30">
    <property type="entry name" value="Regulator of chromosome condensation 1/beta-lactamase-inhibitor protein II"/>
    <property type="match status" value="2"/>
</dbReference>
<evidence type="ECO:0000313" key="8">
    <source>
        <dbReference type="Proteomes" id="UP001244427"/>
    </source>
</evidence>
<dbReference type="InterPro" id="IPR051625">
    <property type="entry name" value="Signaling_Regulatory_Domain"/>
</dbReference>
<protein>
    <submittedName>
        <fullName evidence="7">Alpha-tubulin suppressor-like RCC1 family protein</fullName>
    </submittedName>
</protein>
<evidence type="ECO:0000256" key="4">
    <source>
        <dbReference type="SAM" id="SignalP"/>
    </source>
</evidence>
<evidence type="ECO:0000313" key="7">
    <source>
        <dbReference type="EMBL" id="MDQ0647255.1"/>
    </source>
</evidence>
<dbReference type="InterPro" id="IPR000408">
    <property type="entry name" value="Reg_chr_condens"/>
</dbReference>
<dbReference type="Pfam" id="PF07679">
    <property type="entry name" value="I-set"/>
    <property type="match status" value="1"/>
</dbReference>
<dbReference type="InterPro" id="IPR058923">
    <property type="entry name" value="RCC1-like_dom"/>
</dbReference>
<keyword evidence="3" id="KW-1133">Transmembrane helix</keyword>
<evidence type="ECO:0000259" key="5">
    <source>
        <dbReference type="Pfam" id="PF07679"/>
    </source>
</evidence>
<evidence type="ECO:0000259" key="6">
    <source>
        <dbReference type="Pfam" id="PF25390"/>
    </source>
</evidence>
<accession>A0AAW8EWQ9</accession>
<dbReference type="Gene3D" id="2.60.40.10">
    <property type="entry name" value="Immunoglobulins"/>
    <property type="match status" value="1"/>
</dbReference>
<gene>
    <name evidence="7" type="ORF">QFZ53_001451</name>
</gene>
<comment type="caution">
    <text evidence="7">The sequence shown here is derived from an EMBL/GenBank/DDBJ whole genome shotgun (WGS) entry which is preliminary data.</text>
</comment>
<dbReference type="GO" id="GO:0005975">
    <property type="term" value="P:carbohydrate metabolic process"/>
    <property type="evidence" value="ECO:0007669"/>
    <property type="project" value="UniProtKB-ARBA"/>
</dbReference>
<keyword evidence="3" id="KW-0472">Membrane</keyword>
<feature type="region of interest" description="Disordered" evidence="2">
    <location>
        <begin position="571"/>
        <end position="597"/>
    </location>
</feature>
<keyword evidence="1" id="KW-0677">Repeat</keyword>
<feature type="domain" description="Immunoglobulin I-set" evidence="5">
    <location>
        <begin position="478"/>
        <end position="569"/>
    </location>
</feature>
<dbReference type="RefSeq" id="WP_307295032.1">
    <property type="nucleotide sequence ID" value="NZ_JAUSXV010000001.1"/>
</dbReference>
<dbReference type="InterPro" id="IPR036179">
    <property type="entry name" value="Ig-like_dom_sf"/>
</dbReference>
<feature type="chain" id="PRO_5043431990" evidence="4">
    <location>
        <begin position="24"/>
        <end position="630"/>
    </location>
</feature>
<keyword evidence="3" id="KW-0812">Transmembrane</keyword>
<dbReference type="EMBL" id="JAUSXV010000001">
    <property type="protein sequence ID" value="MDQ0647255.1"/>
    <property type="molecule type" value="Genomic_DNA"/>
</dbReference>
<sequence>MLRTAAMLVAAALTVGAPTASWAAATNPTPDKGSTIGGTEVTIPAPAGVTFVQVAAGVDHTLAIGSDQNTYAWGFNSRGQLGTGNNTTSNLPVLVHAPAGVTFTQVSAGAGHSLALGSDGNAYAWGNNESGQLGDGGTTNTVTPVRVSTPAGLTFTHLEAGDQHSLALGFDGKAYAWGDNRYGQLGDGSRVNTSVPVQTNTPAGVSVTRIGGGSTHSLALGSDGNAYGWGDNFFGQLGTGTNDSTDLPVRVLSPPGVSFTQFSLGSSYTMAVGSDGNTYGWGRNAFGQQGNGTLDNSNVPTLVSAPTGVTFTHVSADKSSSTLAIGSDGNTYAWGSNFFGQLGNGTHTDSSIPVMVHVPDRLGFTQLSGGAGMSMALGDDGNTYAWGFNGGGQLGNGSTEERTEPVRVSAPSAVVTGVTFGGIPGTSLSTQGDLVLVSTPPHEGGPVDIAIEWALGGVPQEPIIYPGGFTYVDKPTLTNPEDEAVEEGGIAVFAVVATGAPLPSISWEVSNDGGRTWLPVSGDPSATVSADGREVTIRDASTAHNAYQYRASATNSEGTVTSVAATLTVTKASPGDGGAAGTGSSGTGPSGLATTGGEPPRWIALGAAALLVVGAAAIVFGRRGRRSQPE</sequence>
<dbReference type="InterPro" id="IPR013783">
    <property type="entry name" value="Ig-like_fold"/>
</dbReference>
<dbReference type="PANTHER" id="PTHR22872:SF10">
    <property type="entry name" value="ULTRAVIOLET-B RECEPTOR UVR8"/>
    <property type="match status" value="1"/>
</dbReference>
<feature type="signal peptide" evidence="4">
    <location>
        <begin position="1"/>
        <end position="23"/>
    </location>
</feature>
<evidence type="ECO:0000256" key="2">
    <source>
        <dbReference type="SAM" id="MobiDB-lite"/>
    </source>
</evidence>
<dbReference type="SUPFAM" id="SSF50985">
    <property type="entry name" value="RCC1/BLIP-II"/>
    <property type="match status" value="1"/>
</dbReference>